<organism evidence="2 3">
    <name type="scientific">Passalora fulva</name>
    <name type="common">Tomato leaf mold</name>
    <name type="synonym">Cladosporium fulvum</name>
    <dbReference type="NCBI Taxonomy" id="5499"/>
    <lineage>
        <taxon>Eukaryota</taxon>
        <taxon>Fungi</taxon>
        <taxon>Dikarya</taxon>
        <taxon>Ascomycota</taxon>
        <taxon>Pezizomycotina</taxon>
        <taxon>Dothideomycetes</taxon>
        <taxon>Dothideomycetidae</taxon>
        <taxon>Mycosphaerellales</taxon>
        <taxon>Mycosphaerellaceae</taxon>
        <taxon>Fulvia</taxon>
    </lineage>
</organism>
<feature type="compositionally biased region" description="Low complexity" evidence="1">
    <location>
        <begin position="64"/>
        <end position="76"/>
    </location>
</feature>
<keyword evidence="3" id="KW-1185">Reference proteome</keyword>
<gene>
    <name evidence="2" type="ORF">CLAFUR5_07001</name>
</gene>
<dbReference type="AlphaFoldDB" id="A0A9Q8UR60"/>
<reference evidence="2" key="2">
    <citation type="journal article" date="2022" name="Microb. Genom.">
        <title>A chromosome-scale genome assembly of the tomato pathogen Cladosporium fulvum reveals a compartmentalized genome architecture and the presence of a dispensable chromosome.</title>
        <authorList>
            <person name="Zaccaron A.Z."/>
            <person name="Chen L.H."/>
            <person name="Samaras A."/>
            <person name="Stergiopoulos I."/>
        </authorList>
    </citation>
    <scope>NUCLEOTIDE SEQUENCE</scope>
    <source>
        <strain evidence="2">Race5_Kim</strain>
    </source>
</reference>
<dbReference type="EMBL" id="CP090168">
    <property type="protein sequence ID" value="UJO19418.1"/>
    <property type="molecule type" value="Genomic_DNA"/>
</dbReference>
<feature type="compositionally biased region" description="Acidic residues" evidence="1">
    <location>
        <begin position="77"/>
        <end position="87"/>
    </location>
</feature>
<dbReference type="Proteomes" id="UP000756132">
    <property type="component" value="Chromosome 6"/>
</dbReference>
<feature type="region of interest" description="Disordered" evidence="1">
    <location>
        <begin position="1"/>
        <end position="36"/>
    </location>
</feature>
<dbReference type="GeneID" id="71986879"/>
<dbReference type="RefSeq" id="XP_047763784.1">
    <property type="nucleotide sequence ID" value="XM_047906149.1"/>
</dbReference>
<name>A0A9Q8UR60_PASFU</name>
<proteinExistence type="predicted"/>
<feature type="region of interest" description="Disordered" evidence="1">
    <location>
        <begin position="60"/>
        <end position="91"/>
    </location>
</feature>
<evidence type="ECO:0000313" key="3">
    <source>
        <dbReference type="Proteomes" id="UP000756132"/>
    </source>
</evidence>
<sequence length="157" mass="17275">MQNQPVDNSATGTKVDPNAMEQGKESAPLAHAPATTGTQVNNSLLLNPLDRLEFGGACKLRPESQSLDSDSSSNSDADMDGDVDTIDETSIPGERFDDAYVDARKGRENFYRVENRKWVRGLPPKRRCYEVVGPLAAAWQAAFDRETEESERRRSGG</sequence>
<reference evidence="2" key="1">
    <citation type="submission" date="2021-12" db="EMBL/GenBank/DDBJ databases">
        <authorList>
            <person name="Zaccaron A."/>
            <person name="Stergiopoulos I."/>
        </authorList>
    </citation>
    <scope>NUCLEOTIDE SEQUENCE</scope>
    <source>
        <strain evidence="2">Race5_Kim</strain>
    </source>
</reference>
<evidence type="ECO:0000313" key="2">
    <source>
        <dbReference type="EMBL" id="UJO19418.1"/>
    </source>
</evidence>
<feature type="compositionally biased region" description="Polar residues" evidence="1">
    <location>
        <begin position="1"/>
        <end position="12"/>
    </location>
</feature>
<evidence type="ECO:0000256" key="1">
    <source>
        <dbReference type="SAM" id="MobiDB-lite"/>
    </source>
</evidence>
<protein>
    <submittedName>
        <fullName evidence="2">Uncharacterized protein</fullName>
    </submittedName>
</protein>
<dbReference type="KEGG" id="ffu:CLAFUR5_07001"/>
<accession>A0A9Q8UR60</accession>